<proteinExistence type="predicted"/>
<keyword evidence="3" id="KW-0378">Hydrolase</keyword>
<evidence type="ECO:0000313" key="4">
    <source>
        <dbReference type="Proteomes" id="UP000077134"/>
    </source>
</evidence>
<dbReference type="Proteomes" id="UP000077134">
    <property type="component" value="Unassembled WGS sequence"/>
</dbReference>
<accession>A0A162N785</accession>
<comment type="caution">
    <text evidence="3">The sequence shown here is derived from an EMBL/GenBank/DDBJ whole genome shotgun (WGS) entry which is preliminary data.</text>
</comment>
<reference evidence="3 4" key="1">
    <citation type="submission" date="2016-02" db="EMBL/GenBank/DDBJ databases">
        <title>Paenibacillus sp. LPB0068, isolated from Crassostrea gigas.</title>
        <authorList>
            <person name="Shin S.-K."/>
            <person name="Yi H."/>
        </authorList>
    </citation>
    <scope>NUCLEOTIDE SEQUENCE [LARGE SCALE GENOMIC DNA]</scope>
    <source>
        <strain evidence="3 4">LPB0068</strain>
    </source>
</reference>
<name>A0A162N785_9BACL</name>
<sequence length="343" mass="38097">MRYVNIDDVEAGQFLGKAVYSGNGTVLLSAGVQLTVYMVNTLNRIGVTMLYIQDPLFEDVEAEDILQEATKQTLIHGISDTFEAVRSGKEWNAQKIGTSVEKLLTDIIDNKDLLIELTEIRTVDNDQYVHAMNVCLISTVMGINLGLNYIQAKELAIGALLHDIGKTGLSAEEEIIPGVKNHHTWRGFEKLKNKREFNLLIAHVALQHHERVDGLGIPRGLAGEEIHIYAKIVAVANMYDHLISHLEGGKSLLPHEACEEMMAMSEQQLDREVLIQFTRMVSVYPNGSAVRLSTKETGVVVSQHRGLPGRPVVRIIRNEGNDIDIKEIDLAQETTIFIEGVLA</sequence>
<evidence type="ECO:0000259" key="1">
    <source>
        <dbReference type="PROSITE" id="PS51831"/>
    </source>
</evidence>
<dbReference type="SUPFAM" id="SSF109604">
    <property type="entry name" value="HD-domain/PDEase-like"/>
    <property type="match status" value="1"/>
</dbReference>
<feature type="domain" description="HD" evidence="1">
    <location>
        <begin position="127"/>
        <end position="242"/>
    </location>
</feature>
<keyword evidence="4" id="KW-1185">Reference proteome</keyword>
<dbReference type="Gene3D" id="1.10.3210.10">
    <property type="entry name" value="Hypothetical protein af1432"/>
    <property type="match status" value="1"/>
</dbReference>
<dbReference type="KEGG" id="pcx:LPB68_08965"/>
<dbReference type="OrthoDB" id="9759601at2"/>
<dbReference type="AlphaFoldDB" id="A0A162N785"/>
<dbReference type="EMBL" id="LSFN01000044">
    <property type="protein sequence ID" value="OAB71062.1"/>
    <property type="molecule type" value="Genomic_DNA"/>
</dbReference>
<evidence type="ECO:0000313" key="3">
    <source>
        <dbReference type="EMBL" id="OAB71062.1"/>
    </source>
</evidence>
<evidence type="ECO:0000259" key="2">
    <source>
        <dbReference type="PROSITE" id="PS51832"/>
    </source>
</evidence>
<dbReference type="GO" id="GO:0016787">
    <property type="term" value="F:hydrolase activity"/>
    <property type="evidence" value="ECO:0007669"/>
    <property type="project" value="UniProtKB-KW"/>
</dbReference>
<organism evidence="3 4">
    <name type="scientific">Paenibacillus crassostreae</name>
    <dbReference type="NCBI Taxonomy" id="1763538"/>
    <lineage>
        <taxon>Bacteria</taxon>
        <taxon>Bacillati</taxon>
        <taxon>Bacillota</taxon>
        <taxon>Bacilli</taxon>
        <taxon>Bacillales</taxon>
        <taxon>Paenibacillaceae</taxon>
        <taxon>Paenibacillus</taxon>
    </lineage>
</organism>
<dbReference type="InterPro" id="IPR003607">
    <property type="entry name" value="HD/PDEase_dom"/>
</dbReference>
<dbReference type="CDD" id="cd00077">
    <property type="entry name" value="HDc"/>
    <property type="match status" value="1"/>
</dbReference>
<dbReference type="PROSITE" id="PS51832">
    <property type="entry name" value="HD_GYP"/>
    <property type="match status" value="1"/>
</dbReference>
<dbReference type="PANTHER" id="PTHR43155">
    <property type="entry name" value="CYCLIC DI-GMP PHOSPHODIESTERASE PA4108-RELATED"/>
    <property type="match status" value="1"/>
</dbReference>
<dbReference type="STRING" id="1763538.LPB68_08965"/>
<dbReference type="InterPro" id="IPR037522">
    <property type="entry name" value="HD_GYP_dom"/>
</dbReference>
<dbReference type="Pfam" id="PF13487">
    <property type="entry name" value="HD_5"/>
    <property type="match status" value="1"/>
</dbReference>
<dbReference type="InterPro" id="IPR006674">
    <property type="entry name" value="HD_domain"/>
</dbReference>
<gene>
    <name evidence="3" type="ORF">PNBC_21115</name>
</gene>
<protein>
    <submittedName>
        <fullName evidence="3">Metal-dependent phosphohydrolase</fullName>
    </submittedName>
</protein>
<dbReference type="PANTHER" id="PTHR43155:SF2">
    <property type="entry name" value="CYCLIC DI-GMP PHOSPHODIESTERASE PA4108"/>
    <property type="match status" value="1"/>
</dbReference>
<dbReference type="PROSITE" id="PS51831">
    <property type="entry name" value="HD"/>
    <property type="match status" value="1"/>
</dbReference>
<feature type="domain" description="HD-GYP" evidence="2">
    <location>
        <begin position="105"/>
        <end position="293"/>
    </location>
</feature>
<dbReference type="RefSeq" id="WP_068661408.1">
    <property type="nucleotide sequence ID" value="NZ_CP017770.1"/>
</dbReference>